<reference evidence="1" key="1">
    <citation type="journal article" date="2014" name="Front. Microbiol.">
        <title>High frequency of phylogenetically diverse reductive dehalogenase-homologous genes in deep subseafloor sedimentary metagenomes.</title>
        <authorList>
            <person name="Kawai M."/>
            <person name="Futagami T."/>
            <person name="Toyoda A."/>
            <person name="Takaki Y."/>
            <person name="Nishi S."/>
            <person name="Hori S."/>
            <person name="Arai W."/>
            <person name="Tsubouchi T."/>
            <person name="Morono Y."/>
            <person name="Uchiyama I."/>
            <person name="Ito T."/>
            <person name="Fujiyama A."/>
            <person name="Inagaki F."/>
            <person name="Takami H."/>
        </authorList>
    </citation>
    <scope>NUCLEOTIDE SEQUENCE</scope>
    <source>
        <strain evidence="1">Expedition CK06-06</strain>
    </source>
</reference>
<accession>X1VKM6</accession>
<protein>
    <submittedName>
        <fullName evidence="1">Uncharacterized protein</fullName>
    </submittedName>
</protein>
<comment type="caution">
    <text evidence="1">The sequence shown here is derived from an EMBL/GenBank/DDBJ whole genome shotgun (WGS) entry which is preliminary data.</text>
</comment>
<gene>
    <name evidence="1" type="ORF">S12H4_55157</name>
</gene>
<dbReference type="AlphaFoldDB" id="X1VKM6"/>
<proteinExistence type="predicted"/>
<name>X1VKM6_9ZZZZ</name>
<feature type="non-terminal residue" evidence="1">
    <location>
        <position position="161"/>
    </location>
</feature>
<evidence type="ECO:0000313" key="1">
    <source>
        <dbReference type="EMBL" id="GAJ19717.1"/>
    </source>
</evidence>
<organism evidence="1">
    <name type="scientific">marine sediment metagenome</name>
    <dbReference type="NCBI Taxonomy" id="412755"/>
    <lineage>
        <taxon>unclassified sequences</taxon>
        <taxon>metagenomes</taxon>
        <taxon>ecological metagenomes</taxon>
    </lineage>
</organism>
<sequence length="161" mass="18841">MRGQQERQHPKLQASPAIACLKYSILREKRLLKDPQSIKNTLHKYLRHCTTDQPTQENTFTFAGIDKQQGLKRGSTKKYLKEVIEEAPNWSVINEADKNIRVKRDGCQSKNKANQELTTNETDIKNKLRQWFKQRTDFGCNIPLKGYKFLVTFSRKGEFRP</sequence>
<dbReference type="EMBL" id="BARW01035354">
    <property type="protein sequence ID" value="GAJ19717.1"/>
    <property type="molecule type" value="Genomic_DNA"/>
</dbReference>